<feature type="transmembrane region" description="Helical" evidence="7">
    <location>
        <begin position="313"/>
        <end position="333"/>
    </location>
</feature>
<evidence type="ECO:0000313" key="8">
    <source>
        <dbReference type="EMBL" id="JAT54855.1"/>
    </source>
</evidence>
<protein>
    <submittedName>
        <fullName evidence="8">Transmembrane protein 19</fullName>
    </submittedName>
</protein>
<feature type="transmembrane region" description="Helical" evidence="7">
    <location>
        <begin position="82"/>
        <end position="106"/>
    </location>
</feature>
<gene>
    <name evidence="8" type="primary">TMEM19_0</name>
    <name evidence="8" type="ORF">g.126975</name>
</gene>
<feature type="transmembrane region" description="Helical" evidence="7">
    <location>
        <begin position="256"/>
        <end position="280"/>
    </location>
</feature>
<name>A0A1D1YJP2_9ARAE</name>
<reference evidence="8" key="1">
    <citation type="submission" date="2015-07" db="EMBL/GenBank/DDBJ databases">
        <title>Transcriptome Assembly of Anthurium amnicola.</title>
        <authorList>
            <person name="Suzuki J."/>
        </authorList>
    </citation>
    <scope>NUCLEOTIDE SEQUENCE</scope>
</reference>
<keyword evidence="5 7" id="KW-0472">Membrane</keyword>
<keyword evidence="3 7" id="KW-0812">Transmembrane</keyword>
<dbReference type="PANTHER" id="PTHR13353">
    <property type="entry name" value="TRANSMEMBRANE PROTEIN 19"/>
    <property type="match status" value="1"/>
</dbReference>
<accession>A0A1D1YJP2</accession>
<feature type="region of interest" description="Disordered" evidence="6">
    <location>
        <begin position="20"/>
        <end position="40"/>
    </location>
</feature>
<dbReference type="Pfam" id="PF01940">
    <property type="entry name" value="DUF92"/>
    <property type="match status" value="1"/>
</dbReference>
<evidence type="ECO:0000256" key="3">
    <source>
        <dbReference type="ARBA" id="ARBA00022692"/>
    </source>
</evidence>
<organism evidence="8">
    <name type="scientific">Anthurium amnicola</name>
    <dbReference type="NCBI Taxonomy" id="1678845"/>
    <lineage>
        <taxon>Eukaryota</taxon>
        <taxon>Viridiplantae</taxon>
        <taxon>Streptophyta</taxon>
        <taxon>Embryophyta</taxon>
        <taxon>Tracheophyta</taxon>
        <taxon>Spermatophyta</taxon>
        <taxon>Magnoliopsida</taxon>
        <taxon>Liliopsida</taxon>
        <taxon>Araceae</taxon>
        <taxon>Pothoideae</taxon>
        <taxon>Potheae</taxon>
        <taxon>Anthurium</taxon>
    </lineage>
</organism>
<comment type="similarity">
    <text evidence="2">Belongs to the TMEM19 family.</text>
</comment>
<feature type="non-terminal residue" evidence="8">
    <location>
        <position position="1"/>
    </location>
</feature>
<dbReference type="GO" id="GO:0016020">
    <property type="term" value="C:membrane"/>
    <property type="evidence" value="ECO:0007669"/>
    <property type="project" value="UniProtKB-SubCell"/>
</dbReference>
<comment type="subcellular location">
    <subcellularLocation>
        <location evidence="1">Membrane</location>
        <topology evidence="1">Multi-pass membrane protein</topology>
    </subcellularLocation>
</comment>
<sequence>LVYTGARGVSPFPSLLPRAPAQPLPPLPSANWGEDSRGGTEEEMAVETRSLLLRSVLAVPFSSLIALRALRRNSLDRSGAVAGFLVMAIHIAAGYRFGALITVFFFTSSYVTKVGLEVKRNVEADFKEGGQRNWVQVMANSVIATSLVLLIGTITNWQDRCLDKRESRIVTGLVGGVIGHYACCNGDTWSSELGVLSDEQPRLITTFKKVQRGTNGGVTVQGLLAAAAAGGVIGLTHFLLGFFTTKCAGDVVLRQLLVIPVSAAAGLCGSVIDSLLGATLQFSGFCSIRKKVVGKPGPSVKRISGTSILDNDAVNFVSVLLTTLLTSIVFLYIF</sequence>
<dbReference type="PANTHER" id="PTHR13353:SF14">
    <property type="entry name" value="PROTEIN PGR"/>
    <property type="match status" value="1"/>
</dbReference>
<feature type="transmembrane region" description="Helical" evidence="7">
    <location>
        <begin position="218"/>
        <end position="244"/>
    </location>
</feature>
<dbReference type="EMBL" id="GDJX01013081">
    <property type="protein sequence ID" value="JAT54855.1"/>
    <property type="molecule type" value="Transcribed_RNA"/>
</dbReference>
<evidence type="ECO:0000256" key="5">
    <source>
        <dbReference type="ARBA" id="ARBA00023136"/>
    </source>
</evidence>
<evidence type="ECO:0000256" key="6">
    <source>
        <dbReference type="SAM" id="MobiDB-lite"/>
    </source>
</evidence>
<keyword evidence="4 7" id="KW-1133">Transmembrane helix</keyword>
<proteinExistence type="inferred from homology"/>
<evidence type="ECO:0000256" key="1">
    <source>
        <dbReference type="ARBA" id="ARBA00004141"/>
    </source>
</evidence>
<evidence type="ECO:0000256" key="7">
    <source>
        <dbReference type="SAM" id="Phobius"/>
    </source>
</evidence>
<evidence type="ECO:0000256" key="2">
    <source>
        <dbReference type="ARBA" id="ARBA00009012"/>
    </source>
</evidence>
<dbReference type="InterPro" id="IPR002794">
    <property type="entry name" value="DUF92_TMEM19"/>
</dbReference>
<dbReference type="AlphaFoldDB" id="A0A1D1YJP2"/>
<evidence type="ECO:0000256" key="4">
    <source>
        <dbReference type="ARBA" id="ARBA00022989"/>
    </source>
</evidence>
<feature type="transmembrane region" description="Helical" evidence="7">
    <location>
        <begin position="137"/>
        <end position="157"/>
    </location>
</feature>